<feature type="compositionally biased region" description="Polar residues" evidence="1">
    <location>
        <begin position="441"/>
        <end position="454"/>
    </location>
</feature>
<dbReference type="Proteomes" id="UP000296049">
    <property type="component" value="Unassembled WGS sequence"/>
</dbReference>
<dbReference type="AlphaFoldDB" id="R0K3F4"/>
<proteinExistence type="predicted"/>
<name>R0K3F4_ANAPL</name>
<sequence>MESFCVSLESMSESQDIWEQEEILESCLYLDPSRIRSKTDSICKEAQGFMNTNCKQIHLQEHEIHRLIAQFCEVLNTGSPAPKQGIMALLPTSPGPKPVTPDLLLIAALREAGLELLRCQTLEEFLELIQKLPHLQSQSSEKYSINPDYLSMNGGLSVVKFVPRAARSSLVTYVKEGHVKRVHEKRPWLLRIQLLHINRGRRDAGRAHQVMLAKPCTGAQVLWQEEPRDDQRELLNPTVWPPKSGSSFQEKALVGTLSLPSTPLLVPQGTDRYDINSDIRNNTAEAALCVDSQIQRTPISTTKGLQPFCRLLCKHGTEMSSRSMLPAARPASSLLGMRKQSCQLSSSALSLLTDAQTAQLPCGQPHQPCCSSKQSYSLISSSRRGLGKPGAAYSPANFSYNADLKAEVPRVPYPIPFPHEALFKTSHAKIRCGPEDYIPPQGSQCREATLTSEQEGNRSAPVVLAPRRSSATDALQTQSRQRHSKPAAPCAQEGAACPARDSATPSSVSPSSHQTSLLLCNVFNRQLEQGPQSFQAETFPGAAQTAMLPDMHAAGPSVPGELCSQTKTHLMSLNACCKGTPRVVTLNLQN</sequence>
<protein>
    <submittedName>
        <fullName evidence="2">Uncharacterized protein</fullName>
    </submittedName>
</protein>
<feature type="region of interest" description="Disordered" evidence="1">
    <location>
        <begin position="439"/>
        <end position="511"/>
    </location>
</feature>
<feature type="compositionally biased region" description="Polar residues" evidence="1">
    <location>
        <begin position="469"/>
        <end position="479"/>
    </location>
</feature>
<evidence type="ECO:0000313" key="3">
    <source>
        <dbReference type="Proteomes" id="UP000296049"/>
    </source>
</evidence>
<accession>R0K3F4</accession>
<organism evidence="2 3">
    <name type="scientific">Anas platyrhynchos</name>
    <name type="common">Mallard</name>
    <name type="synonym">Anas boschas</name>
    <dbReference type="NCBI Taxonomy" id="8839"/>
    <lineage>
        <taxon>Eukaryota</taxon>
        <taxon>Metazoa</taxon>
        <taxon>Chordata</taxon>
        <taxon>Craniata</taxon>
        <taxon>Vertebrata</taxon>
        <taxon>Euteleostomi</taxon>
        <taxon>Archelosauria</taxon>
        <taxon>Archosauria</taxon>
        <taxon>Dinosauria</taxon>
        <taxon>Saurischia</taxon>
        <taxon>Theropoda</taxon>
        <taxon>Coelurosauria</taxon>
        <taxon>Aves</taxon>
        <taxon>Neognathae</taxon>
        <taxon>Galloanserae</taxon>
        <taxon>Anseriformes</taxon>
        <taxon>Anatidae</taxon>
        <taxon>Anatinae</taxon>
        <taxon>Anas</taxon>
    </lineage>
</organism>
<reference evidence="3" key="1">
    <citation type="journal article" date="2013" name="Nat. Genet.">
        <title>The duck genome and transcriptome provide insight into an avian influenza virus reservoir species.</title>
        <authorList>
            <person name="Huang Y."/>
            <person name="Li Y."/>
            <person name="Burt D.W."/>
            <person name="Chen H."/>
            <person name="Zhang Y."/>
            <person name="Qian W."/>
            <person name="Kim H."/>
            <person name="Gan S."/>
            <person name="Zhao Y."/>
            <person name="Li J."/>
            <person name="Yi K."/>
            <person name="Feng H."/>
            <person name="Zhu P."/>
            <person name="Li B."/>
            <person name="Liu Q."/>
            <person name="Fairley S."/>
            <person name="Magor K.E."/>
            <person name="Du Z."/>
            <person name="Hu X."/>
            <person name="Goodman L."/>
            <person name="Tafer H."/>
            <person name="Vignal A."/>
            <person name="Lee T."/>
            <person name="Kim K.W."/>
            <person name="Sheng Z."/>
            <person name="An Y."/>
            <person name="Searle S."/>
            <person name="Herrero J."/>
            <person name="Groenen M.A."/>
            <person name="Crooijmans R.P."/>
            <person name="Faraut T."/>
            <person name="Cai Q."/>
            <person name="Webster R.G."/>
            <person name="Aldridge J.R."/>
            <person name="Warren W.C."/>
            <person name="Bartschat S."/>
            <person name="Kehr S."/>
            <person name="Marz M."/>
            <person name="Stadler P.F."/>
            <person name="Smith J."/>
            <person name="Kraus R.H."/>
            <person name="Zhao Y."/>
            <person name="Ren L."/>
            <person name="Fei J."/>
            <person name="Morisson M."/>
            <person name="Kaiser P."/>
            <person name="Griffin D.K."/>
            <person name="Rao M."/>
            <person name="Pitel F."/>
            <person name="Wang J."/>
            <person name="Li N."/>
        </authorList>
    </citation>
    <scope>NUCLEOTIDE SEQUENCE [LARGE SCALE GENOMIC DNA]</scope>
</reference>
<evidence type="ECO:0000256" key="1">
    <source>
        <dbReference type="SAM" id="MobiDB-lite"/>
    </source>
</evidence>
<dbReference type="EMBL" id="KB742806">
    <property type="protein sequence ID" value="EOB04212.1"/>
    <property type="molecule type" value="Genomic_DNA"/>
</dbReference>
<feature type="compositionally biased region" description="Low complexity" evidence="1">
    <location>
        <begin position="502"/>
        <end position="511"/>
    </location>
</feature>
<gene>
    <name evidence="2" type="ORF">Anapl_08094</name>
</gene>
<evidence type="ECO:0000313" key="2">
    <source>
        <dbReference type="EMBL" id="EOB04212.1"/>
    </source>
</evidence>
<keyword evidence="3" id="KW-1185">Reference proteome</keyword>